<evidence type="ECO:0000313" key="3">
    <source>
        <dbReference type="Proteomes" id="UP001209878"/>
    </source>
</evidence>
<feature type="domain" description="Methyltransferase type 11" evidence="1">
    <location>
        <begin position="9"/>
        <end position="72"/>
    </location>
</feature>
<evidence type="ECO:0000259" key="1">
    <source>
        <dbReference type="Pfam" id="PF08241"/>
    </source>
</evidence>
<gene>
    <name evidence="2" type="ORF">NP493_2378g00014</name>
</gene>
<dbReference type="InterPro" id="IPR029063">
    <property type="entry name" value="SAM-dependent_MTases_sf"/>
</dbReference>
<organism evidence="2 3">
    <name type="scientific">Ridgeia piscesae</name>
    <name type="common">Tubeworm</name>
    <dbReference type="NCBI Taxonomy" id="27915"/>
    <lineage>
        <taxon>Eukaryota</taxon>
        <taxon>Metazoa</taxon>
        <taxon>Spiralia</taxon>
        <taxon>Lophotrochozoa</taxon>
        <taxon>Annelida</taxon>
        <taxon>Polychaeta</taxon>
        <taxon>Sedentaria</taxon>
        <taxon>Canalipalpata</taxon>
        <taxon>Sabellida</taxon>
        <taxon>Siboglinidae</taxon>
        <taxon>Ridgeia</taxon>
    </lineage>
</organism>
<evidence type="ECO:0000313" key="2">
    <source>
        <dbReference type="EMBL" id="KAK2152976.1"/>
    </source>
</evidence>
<dbReference type="CDD" id="cd02440">
    <property type="entry name" value="AdoMet_MTases"/>
    <property type="match status" value="1"/>
</dbReference>
<dbReference type="EMBL" id="JAODUO010002372">
    <property type="protein sequence ID" value="KAK2152976.1"/>
    <property type="molecule type" value="Genomic_DNA"/>
</dbReference>
<protein>
    <recommendedName>
        <fullName evidence="1">Methyltransferase type 11 domain-containing protein</fullName>
    </recommendedName>
</protein>
<name>A0AAD9JHV8_RIDPI</name>
<dbReference type="Proteomes" id="UP001209878">
    <property type="component" value="Unassembled WGS sequence"/>
</dbReference>
<accession>A0AAD9JHV8</accession>
<dbReference type="InterPro" id="IPR013216">
    <property type="entry name" value="Methyltransf_11"/>
</dbReference>
<dbReference type="AlphaFoldDB" id="A0AAD9JHV8"/>
<keyword evidence="3" id="KW-1185">Reference proteome</keyword>
<sequence length="173" mass="20258">MSRFLRTRDDIDYTGIDIVPSLVDHHRKEYGHFGWKFIQRDVVQNGLNDTYDIIVCRMMLQHLYYSDVMRVLVAFSNSGSGYLLTTTFSYQTTNRDLPSTESFRFRQLNLEIKPVSLSTPLCIQRDGPPDRHYTYVGLWRLPLKRVNQCGKPKPFQLEDTGVKFYSCAPWTSF</sequence>
<comment type="caution">
    <text evidence="2">The sequence shown here is derived from an EMBL/GenBank/DDBJ whole genome shotgun (WGS) entry which is preliminary data.</text>
</comment>
<dbReference type="Pfam" id="PF08241">
    <property type="entry name" value="Methyltransf_11"/>
    <property type="match status" value="1"/>
</dbReference>
<dbReference type="Gene3D" id="3.40.50.150">
    <property type="entry name" value="Vaccinia Virus protein VP39"/>
    <property type="match status" value="1"/>
</dbReference>
<dbReference type="SUPFAM" id="SSF53335">
    <property type="entry name" value="S-adenosyl-L-methionine-dependent methyltransferases"/>
    <property type="match status" value="1"/>
</dbReference>
<dbReference type="GO" id="GO:0008757">
    <property type="term" value="F:S-adenosylmethionine-dependent methyltransferase activity"/>
    <property type="evidence" value="ECO:0007669"/>
    <property type="project" value="InterPro"/>
</dbReference>
<proteinExistence type="predicted"/>
<reference evidence="2" key="1">
    <citation type="journal article" date="2023" name="Mol. Biol. Evol.">
        <title>Third-Generation Sequencing Reveals the Adaptive Role of the Epigenome in Three Deep-Sea Polychaetes.</title>
        <authorList>
            <person name="Perez M."/>
            <person name="Aroh O."/>
            <person name="Sun Y."/>
            <person name="Lan Y."/>
            <person name="Juniper S.K."/>
            <person name="Young C.R."/>
            <person name="Angers B."/>
            <person name="Qian P.Y."/>
        </authorList>
    </citation>
    <scope>NUCLEOTIDE SEQUENCE</scope>
    <source>
        <strain evidence="2">R07B-5</strain>
    </source>
</reference>